<evidence type="ECO:0000313" key="5">
    <source>
        <dbReference type="EMBL" id="MDQ0271607.1"/>
    </source>
</evidence>
<evidence type="ECO:0000256" key="3">
    <source>
        <dbReference type="PROSITE-ProRule" id="PRU00335"/>
    </source>
</evidence>
<feature type="DNA-binding region" description="H-T-H motif" evidence="3">
    <location>
        <begin position="31"/>
        <end position="50"/>
    </location>
</feature>
<dbReference type="Pfam" id="PF14278">
    <property type="entry name" value="TetR_C_8"/>
    <property type="match status" value="1"/>
</dbReference>
<dbReference type="PANTHER" id="PTHR43479:SF7">
    <property type="entry name" value="TETR-FAMILY TRANSCRIPTIONAL REGULATOR"/>
    <property type="match status" value="1"/>
</dbReference>
<dbReference type="PANTHER" id="PTHR43479">
    <property type="entry name" value="ACREF/ENVCD OPERON REPRESSOR-RELATED"/>
    <property type="match status" value="1"/>
</dbReference>
<organism evidence="5 6">
    <name type="scientific">Cytobacillus purgationiresistens</name>
    <dbReference type="NCBI Taxonomy" id="863449"/>
    <lineage>
        <taxon>Bacteria</taxon>
        <taxon>Bacillati</taxon>
        <taxon>Bacillota</taxon>
        <taxon>Bacilli</taxon>
        <taxon>Bacillales</taxon>
        <taxon>Bacillaceae</taxon>
        <taxon>Cytobacillus</taxon>
    </lineage>
</organism>
<dbReference type="Proteomes" id="UP001238088">
    <property type="component" value="Unassembled WGS sequence"/>
</dbReference>
<name>A0ABU0AK28_9BACI</name>
<evidence type="ECO:0000259" key="4">
    <source>
        <dbReference type="PROSITE" id="PS50977"/>
    </source>
</evidence>
<keyword evidence="2 3" id="KW-0238">DNA-binding</keyword>
<evidence type="ECO:0000313" key="6">
    <source>
        <dbReference type="Proteomes" id="UP001238088"/>
    </source>
</evidence>
<dbReference type="PRINTS" id="PR00455">
    <property type="entry name" value="HTHTETR"/>
</dbReference>
<accession>A0ABU0AK28</accession>
<keyword evidence="1" id="KW-0678">Repressor</keyword>
<dbReference type="EMBL" id="JAUSUB010000016">
    <property type="protein sequence ID" value="MDQ0271607.1"/>
    <property type="molecule type" value="Genomic_DNA"/>
</dbReference>
<evidence type="ECO:0000256" key="2">
    <source>
        <dbReference type="ARBA" id="ARBA00023125"/>
    </source>
</evidence>
<protein>
    <submittedName>
        <fullName evidence="5">AcrR family transcriptional regulator</fullName>
    </submittedName>
</protein>
<dbReference type="Pfam" id="PF00440">
    <property type="entry name" value="TetR_N"/>
    <property type="match status" value="1"/>
</dbReference>
<dbReference type="InterPro" id="IPR050624">
    <property type="entry name" value="HTH-type_Tx_Regulator"/>
</dbReference>
<comment type="caution">
    <text evidence="5">The sequence shown here is derived from an EMBL/GenBank/DDBJ whole genome shotgun (WGS) entry which is preliminary data.</text>
</comment>
<sequence>MKKDRRISKSKKVLKEALISLMSEKDFKKITITDLVSKADLNRGTFYKHFQTKEELLDELIDDVMEDLITAYREPYLFTDQFSIKDLSTTTVKIFEHVNEYSDFYTIIVNSNVLPGFQDRIIHVLTQLSVHEISMEHIDEQINANLLTSYNVYALFGLIVEWVKGGFIYTPSHMTEQLIAILSYTSNRASINIKRVNNDELKK</sequence>
<dbReference type="InterPro" id="IPR039532">
    <property type="entry name" value="TetR_C_Firmicutes"/>
</dbReference>
<dbReference type="Gene3D" id="1.10.357.10">
    <property type="entry name" value="Tetracycline Repressor, domain 2"/>
    <property type="match status" value="1"/>
</dbReference>
<dbReference type="PROSITE" id="PS50977">
    <property type="entry name" value="HTH_TETR_2"/>
    <property type="match status" value="1"/>
</dbReference>
<proteinExistence type="predicted"/>
<dbReference type="InterPro" id="IPR009057">
    <property type="entry name" value="Homeodomain-like_sf"/>
</dbReference>
<feature type="domain" description="HTH tetR-type" evidence="4">
    <location>
        <begin position="8"/>
        <end position="68"/>
    </location>
</feature>
<reference evidence="5 6" key="1">
    <citation type="submission" date="2023-07" db="EMBL/GenBank/DDBJ databases">
        <title>Genomic Encyclopedia of Type Strains, Phase IV (KMG-IV): sequencing the most valuable type-strain genomes for metagenomic binning, comparative biology and taxonomic classification.</title>
        <authorList>
            <person name="Goeker M."/>
        </authorList>
    </citation>
    <scope>NUCLEOTIDE SEQUENCE [LARGE SCALE GENOMIC DNA]</scope>
    <source>
        <strain evidence="5 6">DSM 23494</strain>
    </source>
</reference>
<dbReference type="SUPFAM" id="SSF46689">
    <property type="entry name" value="Homeodomain-like"/>
    <property type="match status" value="1"/>
</dbReference>
<dbReference type="InterPro" id="IPR001647">
    <property type="entry name" value="HTH_TetR"/>
</dbReference>
<dbReference type="RefSeq" id="WP_307476875.1">
    <property type="nucleotide sequence ID" value="NZ_JAUSUB010000016.1"/>
</dbReference>
<gene>
    <name evidence="5" type="ORF">J2S17_003495</name>
</gene>
<evidence type="ECO:0000256" key="1">
    <source>
        <dbReference type="ARBA" id="ARBA00022491"/>
    </source>
</evidence>
<keyword evidence="6" id="KW-1185">Reference proteome</keyword>